<name>A0A101M864_PENFR</name>
<gene>
    <name evidence="1" type="ORF">ACN42_g11423</name>
</gene>
<keyword evidence="2" id="KW-1185">Reference proteome</keyword>
<evidence type="ECO:0000313" key="2">
    <source>
        <dbReference type="Proteomes" id="UP000055045"/>
    </source>
</evidence>
<dbReference type="Pfam" id="PF09351">
    <property type="entry name" value="DUF1993"/>
    <property type="match status" value="1"/>
</dbReference>
<dbReference type="PANTHER" id="PTHR36922">
    <property type="entry name" value="BLL2446 PROTEIN"/>
    <property type="match status" value="1"/>
</dbReference>
<dbReference type="InterPro" id="IPR018531">
    <property type="entry name" value="DUF1993"/>
</dbReference>
<comment type="caution">
    <text evidence="1">The sequence shown here is derived from an EMBL/GenBank/DDBJ whole genome shotgun (WGS) entry which is preliminary data.</text>
</comment>
<protein>
    <recommendedName>
        <fullName evidence="3">DUF1993 domain-containing protein</fullName>
    </recommendedName>
</protein>
<evidence type="ECO:0008006" key="3">
    <source>
        <dbReference type="Google" id="ProtNLM"/>
    </source>
</evidence>
<sequence>MSFTVYDAAIPSSNDALNSLLSILKKGQASPVADKLPSAKLYDDMLPLTFQVHIVCDTVQKMVARTTGAEPQKWENNLRSFDDMYARIAQAQEVLERADKATINDKAFATVPLGIRGKEIQIPSVGYIGAYGLPTIFFHLSMTYAIMRNQGVPLGKSDYLGAFMAQHLPKE</sequence>
<dbReference type="PANTHER" id="PTHR36922:SF1">
    <property type="entry name" value="DUF1993 DOMAIN-CONTAINING PROTEIN"/>
    <property type="match status" value="1"/>
</dbReference>
<evidence type="ECO:0000313" key="1">
    <source>
        <dbReference type="EMBL" id="KUM55813.1"/>
    </source>
</evidence>
<organism evidence="1 2">
    <name type="scientific">Penicillium freii</name>
    <dbReference type="NCBI Taxonomy" id="48697"/>
    <lineage>
        <taxon>Eukaryota</taxon>
        <taxon>Fungi</taxon>
        <taxon>Dikarya</taxon>
        <taxon>Ascomycota</taxon>
        <taxon>Pezizomycotina</taxon>
        <taxon>Eurotiomycetes</taxon>
        <taxon>Eurotiomycetidae</taxon>
        <taxon>Eurotiales</taxon>
        <taxon>Aspergillaceae</taxon>
        <taxon>Penicillium</taxon>
    </lineage>
</organism>
<accession>A0A101M864</accession>
<dbReference type="SUPFAM" id="SSF109854">
    <property type="entry name" value="DinB/YfiT-like putative metalloenzymes"/>
    <property type="match status" value="1"/>
</dbReference>
<dbReference type="InterPro" id="IPR034660">
    <property type="entry name" value="DinB/YfiT-like"/>
</dbReference>
<dbReference type="Proteomes" id="UP000055045">
    <property type="component" value="Unassembled WGS sequence"/>
</dbReference>
<dbReference type="EMBL" id="LLXE01000631">
    <property type="protein sequence ID" value="KUM55813.1"/>
    <property type="molecule type" value="Genomic_DNA"/>
</dbReference>
<dbReference type="AlphaFoldDB" id="A0A101M864"/>
<dbReference type="STRING" id="48697.A0A101M864"/>
<reference evidence="1 2" key="1">
    <citation type="submission" date="2015-10" db="EMBL/GenBank/DDBJ databases">
        <title>Genome sequencing of Penicillium freii.</title>
        <authorList>
            <person name="Nguyen H.D."/>
            <person name="Visagie C.M."/>
            <person name="Seifert K.A."/>
        </authorList>
    </citation>
    <scope>NUCLEOTIDE SEQUENCE [LARGE SCALE GENOMIC DNA]</scope>
    <source>
        <strain evidence="1 2">DAOM 242723</strain>
    </source>
</reference>
<dbReference type="OrthoDB" id="3724345at2759"/>
<dbReference type="Gene3D" id="1.20.120.450">
    <property type="entry name" value="dinb family like domain"/>
    <property type="match status" value="1"/>
</dbReference>
<proteinExistence type="predicted"/>